<evidence type="ECO:0000256" key="1">
    <source>
        <dbReference type="SAM" id="MobiDB-lite"/>
    </source>
</evidence>
<proteinExistence type="predicted"/>
<dbReference type="GeneID" id="54471199"/>
<feature type="region of interest" description="Disordered" evidence="1">
    <location>
        <begin position="17"/>
        <end position="45"/>
    </location>
</feature>
<dbReference type="OrthoDB" id="2017405at2759"/>
<dbReference type="PANTHER" id="PTHR28052:SF1">
    <property type="entry name" value="UPF0545 PROTEIN C22ORF39"/>
    <property type="match status" value="1"/>
</dbReference>
<evidence type="ECO:0000313" key="3">
    <source>
        <dbReference type="Proteomes" id="UP000799767"/>
    </source>
</evidence>
<dbReference type="Pfam" id="PF11326">
    <property type="entry name" value="PANTS-like"/>
    <property type="match status" value="1"/>
</dbReference>
<dbReference type="EMBL" id="MU001643">
    <property type="protein sequence ID" value="KAF2478888.1"/>
    <property type="molecule type" value="Genomic_DNA"/>
</dbReference>
<dbReference type="Proteomes" id="UP000799767">
    <property type="component" value="Unassembled WGS sequence"/>
</dbReference>
<organism evidence="2 3">
    <name type="scientific">Neohortaea acidophila</name>
    <dbReference type="NCBI Taxonomy" id="245834"/>
    <lineage>
        <taxon>Eukaryota</taxon>
        <taxon>Fungi</taxon>
        <taxon>Dikarya</taxon>
        <taxon>Ascomycota</taxon>
        <taxon>Pezizomycotina</taxon>
        <taxon>Dothideomycetes</taxon>
        <taxon>Dothideomycetidae</taxon>
        <taxon>Mycosphaerellales</taxon>
        <taxon>Teratosphaeriaceae</taxon>
        <taxon>Neohortaea</taxon>
    </lineage>
</organism>
<accession>A0A6A6PFX9</accession>
<dbReference type="PANTHER" id="PTHR28052">
    <property type="entry name" value="UPF0545 PROTEIN C22ORF39"/>
    <property type="match status" value="1"/>
</dbReference>
<gene>
    <name evidence="2" type="ORF">BDY17DRAFT_229771</name>
</gene>
<evidence type="ECO:0000313" key="2">
    <source>
        <dbReference type="EMBL" id="KAF2478888.1"/>
    </source>
</evidence>
<dbReference type="InterPro" id="IPR021475">
    <property type="entry name" value="Pants/Emi1-like"/>
</dbReference>
<dbReference type="AlphaFoldDB" id="A0A6A6PFX9"/>
<name>A0A6A6PFX9_9PEZI</name>
<feature type="non-terminal residue" evidence="2">
    <location>
        <position position="154"/>
    </location>
</feature>
<keyword evidence="3" id="KW-1185">Reference proteome</keyword>
<evidence type="ECO:0008006" key="4">
    <source>
        <dbReference type="Google" id="ProtNLM"/>
    </source>
</evidence>
<feature type="compositionally biased region" description="Low complexity" evidence="1">
    <location>
        <begin position="24"/>
        <end position="38"/>
    </location>
</feature>
<dbReference type="RefSeq" id="XP_033585458.1">
    <property type="nucleotide sequence ID" value="XM_033730197.1"/>
</dbReference>
<protein>
    <recommendedName>
        <fullName evidence="4">Early meiotic induction protein 1</fullName>
    </recommendedName>
</protein>
<sequence length="154" mass="17428">ETRDKAADADLEAFLSSLSPGEQTTTSDPTTATSTTTPAHHDRMLPDGTLNIHPSALYPRTMSCRQAFDSAFYCQSLGGKFNDIYRFGSLQSCSEHWGAFWFCMRTKSLPKAEKEAQIADYYAKREERRKREFGSSEAVWDVREKPVVRAFGRD</sequence>
<reference evidence="2" key="1">
    <citation type="journal article" date="2020" name="Stud. Mycol.">
        <title>101 Dothideomycetes genomes: a test case for predicting lifestyles and emergence of pathogens.</title>
        <authorList>
            <person name="Haridas S."/>
            <person name="Albert R."/>
            <person name="Binder M."/>
            <person name="Bloem J."/>
            <person name="Labutti K."/>
            <person name="Salamov A."/>
            <person name="Andreopoulos B."/>
            <person name="Baker S."/>
            <person name="Barry K."/>
            <person name="Bills G."/>
            <person name="Bluhm B."/>
            <person name="Cannon C."/>
            <person name="Castanera R."/>
            <person name="Culley D."/>
            <person name="Daum C."/>
            <person name="Ezra D."/>
            <person name="Gonzalez J."/>
            <person name="Henrissat B."/>
            <person name="Kuo A."/>
            <person name="Liang C."/>
            <person name="Lipzen A."/>
            <person name="Lutzoni F."/>
            <person name="Magnuson J."/>
            <person name="Mondo S."/>
            <person name="Nolan M."/>
            <person name="Ohm R."/>
            <person name="Pangilinan J."/>
            <person name="Park H.-J."/>
            <person name="Ramirez L."/>
            <person name="Alfaro M."/>
            <person name="Sun H."/>
            <person name="Tritt A."/>
            <person name="Yoshinaga Y."/>
            <person name="Zwiers L.-H."/>
            <person name="Turgeon B."/>
            <person name="Goodwin S."/>
            <person name="Spatafora J."/>
            <person name="Crous P."/>
            <person name="Grigoriev I."/>
        </authorList>
    </citation>
    <scope>NUCLEOTIDE SEQUENCE</scope>
    <source>
        <strain evidence="2">CBS 113389</strain>
    </source>
</reference>
<feature type="non-terminal residue" evidence="2">
    <location>
        <position position="1"/>
    </location>
</feature>